<dbReference type="Proteomes" id="UP000316425">
    <property type="component" value="Unassembled WGS sequence"/>
</dbReference>
<keyword evidence="1" id="KW-1133">Transmembrane helix</keyword>
<evidence type="ECO:0000256" key="1">
    <source>
        <dbReference type="SAM" id="Phobius"/>
    </source>
</evidence>
<name>A0A556PKS3_9BACI</name>
<dbReference type="AlphaFoldDB" id="A0A556PKS3"/>
<feature type="transmembrane region" description="Helical" evidence="1">
    <location>
        <begin position="75"/>
        <end position="96"/>
    </location>
</feature>
<sequence>MMKCTVQGVYMNLRYRIVTIDEKDYIVDLGDSIWKILFPFLYWMLPNTAYQVNHYELIEKIKAPKVKQKSTTREGLLAGLMGVLLASFLQPLMRFFDIEGTTLINSSIVLISFLLVIFVYFYINQKNRKSLLQTVNLKNYSTIRVWIRPQSFKYMLFILLTYLFFFGFTLLMWGGFIQVAANVLILIFGMLFLFIALFTGLLAIGVGDYNVKIKSDEKVAV</sequence>
<gene>
    <name evidence="2" type="ORF">FPQ13_08450</name>
</gene>
<dbReference type="InterPro" id="IPR005915">
    <property type="entry name" value="Tandem_5TM"/>
</dbReference>
<dbReference type="EMBL" id="VMHE01000013">
    <property type="protein sequence ID" value="TSJ64969.1"/>
    <property type="molecule type" value="Genomic_DNA"/>
</dbReference>
<keyword evidence="1" id="KW-0472">Membrane</keyword>
<protein>
    <submittedName>
        <fullName evidence="2">DUF443 domain-containing protein</fullName>
    </submittedName>
</protein>
<feature type="transmembrane region" description="Helical" evidence="1">
    <location>
        <begin position="102"/>
        <end position="123"/>
    </location>
</feature>
<feature type="transmembrane region" description="Helical" evidence="1">
    <location>
        <begin position="154"/>
        <end position="177"/>
    </location>
</feature>
<dbReference type="Pfam" id="PF04276">
    <property type="entry name" value="DUF443"/>
    <property type="match status" value="1"/>
</dbReference>
<organism evidence="2 3">
    <name type="scientific">Allobacillus salarius</name>
    <dbReference type="NCBI Taxonomy" id="1955272"/>
    <lineage>
        <taxon>Bacteria</taxon>
        <taxon>Bacillati</taxon>
        <taxon>Bacillota</taxon>
        <taxon>Bacilli</taxon>
        <taxon>Bacillales</taxon>
        <taxon>Bacillaceae</taxon>
        <taxon>Allobacillus</taxon>
    </lineage>
</organism>
<feature type="transmembrane region" description="Helical" evidence="1">
    <location>
        <begin position="183"/>
        <end position="204"/>
    </location>
</feature>
<reference evidence="2 3" key="1">
    <citation type="submission" date="2019-07" db="EMBL/GenBank/DDBJ databases">
        <title>Allobacillus sp. nov. SKP isolated from shrimp paste of Euphausiacea.</title>
        <authorList>
            <person name="Kanchanasin P."/>
            <person name="Tanasupawat S."/>
            <person name="Shi W."/>
            <person name="Wu L."/>
            <person name="Ma J."/>
        </authorList>
    </citation>
    <scope>NUCLEOTIDE SEQUENCE [LARGE SCALE GENOMIC DNA]</scope>
    <source>
        <strain evidence="2 3">SKP4-8</strain>
    </source>
</reference>
<evidence type="ECO:0000313" key="3">
    <source>
        <dbReference type="Proteomes" id="UP000316425"/>
    </source>
</evidence>
<proteinExistence type="predicted"/>
<comment type="caution">
    <text evidence="2">The sequence shown here is derived from an EMBL/GenBank/DDBJ whole genome shotgun (WGS) entry which is preliminary data.</text>
</comment>
<evidence type="ECO:0000313" key="2">
    <source>
        <dbReference type="EMBL" id="TSJ64969.1"/>
    </source>
</evidence>
<keyword evidence="3" id="KW-1185">Reference proteome</keyword>
<dbReference type="NCBIfam" id="TIGR01218">
    <property type="entry name" value="Gpos_tandem_5TM"/>
    <property type="match status" value="1"/>
</dbReference>
<dbReference type="OrthoDB" id="2719213at2"/>
<accession>A0A556PKS3</accession>
<keyword evidence="1" id="KW-0812">Transmembrane</keyword>